<keyword evidence="4" id="KW-1185">Reference proteome</keyword>
<name>A0A1L9WQ05_ASPA1</name>
<evidence type="ECO:0000313" key="4">
    <source>
        <dbReference type="Proteomes" id="UP000184546"/>
    </source>
</evidence>
<evidence type="ECO:0008006" key="5">
    <source>
        <dbReference type="Google" id="ProtNLM"/>
    </source>
</evidence>
<dbReference type="InterPro" id="IPR011990">
    <property type="entry name" value="TPR-like_helical_dom_sf"/>
</dbReference>
<dbReference type="STRING" id="690307.A0A1L9WQ05"/>
<dbReference type="Proteomes" id="UP000184546">
    <property type="component" value="Unassembled WGS sequence"/>
</dbReference>
<organism evidence="3 4">
    <name type="scientific">Aspergillus aculeatus (strain ATCC 16872 / CBS 172.66 / WB 5094)</name>
    <dbReference type="NCBI Taxonomy" id="690307"/>
    <lineage>
        <taxon>Eukaryota</taxon>
        <taxon>Fungi</taxon>
        <taxon>Dikarya</taxon>
        <taxon>Ascomycota</taxon>
        <taxon>Pezizomycotina</taxon>
        <taxon>Eurotiomycetes</taxon>
        <taxon>Eurotiomycetidae</taxon>
        <taxon>Eurotiales</taxon>
        <taxon>Aspergillaceae</taxon>
        <taxon>Aspergillus</taxon>
        <taxon>Aspergillus subgen. Circumdati</taxon>
    </lineage>
</organism>
<feature type="region of interest" description="Disordered" evidence="2">
    <location>
        <begin position="205"/>
        <end position="269"/>
    </location>
</feature>
<dbReference type="InterPro" id="IPR006597">
    <property type="entry name" value="Sel1-like"/>
</dbReference>
<dbReference type="SUPFAM" id="SSF81901">
    <property type="entry name" value="HCP-like"/>
    <property type="match status" value="1"/>
</dbReference>
<dbReference type="GeneID" id="30976528"/>
<dbReference type="AlphaFoldDB" id="A0A1L9WQ05"/>
<feature type="compositionally biased region" description="Polar residues" evidence="2">
    <location>
        <begin position="49"/>
        <end position="59"/>
    </location>
</feature>
<accession>A0A1L9WQ05</accession>
<feature type="compositionally biased region" description="Polar residues" evidence="2">
    <location>
        <begin position="159"/>
        <end position="169"/>
    </location>
</feature>
<sequence length="697" mass="76105">MASTEASRYSQPLPSPPPVYLRSSPPFLSSRHETPRRPSSHHQLKMVSTREQSPPSRSLATDGETHQPVQVPRVRIHGEVDQPVQNFHDDEYALSLTGAAFSDLALAEKSPTHGKDTDDAPPREGELYQAPRPLVYGHTPRSSGSWSVVDPNSREQPDSLATTSSSSVDQAAPKENEHVSPRESLDSSAETPEVYEPLHYHHRPYEVPSQSSATGSGENVSGTNGYLSARPRPRSTYSFTSSVGEGRHRSPHLSPYLQGRSSSRESVASPDIRPLSFVDQLNSHYPQPGPAPVQFGNSQLQSAIGNNASLLSHKQTFDMYLANVKKTDDPAVQYEFALFMVNAALDMPPDGLGGDASAVYGRKAAEITRGGLLKEAKSILQRLSDRSYPFAQYYIADGYASGLFSKGKEDYDRAFPLFVAASKHGHVEACYRAALCFEFGWGTRVEAARAQQFYRQAASKNHPGAMLRMSKACLAGDMGLGKRYREGIKWLKRAAESADEQYNSGPYELGLLHETGYGDDVFLDPSYAAQLFTKSADLGHVEASYRLGDAYEHGRLDCPRDPALSIHFYTGAAQGGHPLAMMALCAWYLIGAEPVLEKDEEEAYEWAKRAAESGLVKAQYAIGYFTETGIGCRRDPLQANVWYVKAAEQGDERAKNRLATIRAAADGVAPGQGAADAGKGKKSSGKTEGKSKRFSIF</sequence>
<dbReference type="Gene3D" id="1.25.40.10">
    <property type="entry name" value="Tetratricopeptide repeat domain"/>
    <property type="match status" value="2"/>
</dbReference>
<feature type="compositionally biased region" description="Basic and acidic residues" evidence="2">
    <location>
        <begin position="110"/>
        <end position="126"/>
    </location>
</feature>
<protein>
    <recommendedName>
        <fullName evidence="5">Activator of chitin synthase</fullName>
    </recommendedName>
</protein>
<evidence type="ECO:0000313" key="3">
    <source>
        <dbReference type="EMBL" id="OJJ98256.1"/>
    </source>
</evidence>
<feature type="compositionally biased region" description="Polar residues" evidence="2">
    <location>
        <begin position="1"/>
        <end position="12"/>
    </location>
</feature>
<evidence type="ECO:0000256" key="1">
    <source>
        <dbReference type="ARBA" id="ARBA00022737"/>
    </source>
</evidence>
<dbReference type="VEuPathDB" id="FungiDB:ASPACDRAFT_53225"/>
<feature type="region of interest" description="Disordered" evidence="2">
    <location>
        <begin position="107"/>
        <end position="191"/>
    </location>
</feature>
<dbReference type="RefSeq" id="XP_020054596.1">
    <property type="nucleotide sequence ID" value="XM_020202714.1"/>
</dbReference>
<dbReference type="InterPro" id="IPR051726">
    <property type="entry name" value="Chitin_Synth_Reg"/>
</dbReference>
<evidence type="ECO:0000256" key="2">
    <source>
        <dbReference type="SAM" id="MobiDB-lite"/>
    </source>
</evidence>
<dbReference type="OrthoDB" id="272077at2759"/>
<dbReference type="SMART" id="SM00671">
    <property type="entry name" value="SEL1"/>
    <property type="match status" value="7"/>
</dbReference>
<dbReference type="PANTHER" id="PTHR46430:SF1">
    <property type="entry name" value="CHITIN SYNTHASE REGULATOR SKT5-RELATED"/>
    <property type="match status" value="1"/>
</dbReference>
<feature type="region of interest" description="Disordered" evidence="2">
    <location>
        <begin position="668"/>
        <end position="697"/>
    </location>
</feature>
<dbReference type="PANTHER" id="PTHR46430">
    <property type="entry name" value="PROTEIN SKT5-RELATED"/>
    <property type="match status" value="1"/>
</dbReference>
<feature type="region of interest" description="Disordered" evidence="2">
    <location>
        <begin position="1"/>
        <end position="80"/>
    </location>
</feature>
<keyword evidence="1" id="KW-0677">Repeat</keyword>
<dbReference type="Pfam" id="PF08238">
    <property type="entry name" value="Sel1"/>
    <property type="match status" value="7"/>
</dbReference>
<feature type="compositionally biased region" description="Basic and acidic residues" evidence="2">
    <location>
        <begin position="172"/>
        <end position="185"/>
    </location>
</feature>
<proteinExistence type="predicted"/>
<gene>
    <name evidence="3" type="ORF">ASPACDRAFT_53225</name>
</gene>
<reference evidence="4" key="1">
    <citation type="journal article" date="2017" name="Genome Biol.">
        <title>Comparative genomics reveals high biological diversity and specific adaptations in the industrially and medically important fungal genus Aspergillus.</title>
        <authorList>
            <person name="de Vries R.P."/>
            <person name="Riley R."/>
            <person name="Wiebenga A."/>
            <person name="Aguilar-Osorio G."/>
            <person name="Amillis S."/>
            <person name="Uchima C.A."/>
            <person name="Anderluh G."/>
            <person name="Asadollahi M."/>
            <person name="Askin M."/>
            <person name="Barry K."/>
            <person name="Battaglia E."/>
            <person name="Bayram O."/>
            <person name="Benocci T."/>
            <person name="Braus-Stromeyer S.A."/>
            <person name="Caldana C."/>
            <person name="Canovas D."/>
            <person name="Cerqueira G.C."/>
            <person name="Chen F."/>
            <person name="Chen W."/>
            <person name="Choi C."/>
            <person name="Clum A."/>
            <person name="Dos Santos R.A."/>
            <person name="Damasio A.R."/>
            <person name="Diallinas G."/>
            <person name="Emri T."/>
            <person name="Fekete E."/>
            <person name="Flipphi M."/>
            <person name="Freyberg S."/>
            <person name="Gallo A."/>
            <person name="Gournas C."/>
            <person name="Habgood R."/>
            <person name="Hainaut M."/>
            <person name="Harispe M.L."/>
            <person name="Henrissat B."/>
            <person name="Hilden K.S."/>
            <person name="Hope R."/>
            <person name="Hossain A."/>
            <person name="Karabika E."/>
            <person name="Karaffa L."/>
            <person name="Karanyi Z."/>
            <person name="Krasevec N."/>
            <person name="Kuo A."/>
            <person name="Kusch H."/>
            <person name="LaButti K."/>
            <person name="Lagendijk E.L."/>
            <person name="Lapidus A."/>
            <person name="Levasseur A."/>
            <person name="Lindquist E."/>
            <person name="Lipzen A."/>
            <person name="Logrieco A.F."/>
            <person name="MacCabe A."/>
            <person name="Maekelae M.R."/>
            <person name="Malavazi I."/>
            <person name="Melin P."/>
            <person name="Meyer V."/>
            <person name="Mielnichuk N."/>
            <person name="Miskei M."/>
            <person name="Molnar A.P."/>
            <person name="Mule G."/>
            <person name="Ngan C.Y."/>
            <person name="Orejas M."/>
            <person name="Orosz E."/>
            <person name="Ouedraogo J.P."/>
            <person name="Overkamp K.M."/>
            <person name="Park H.-S."/>
            <person name="Perrone G."/>
            <person name="Piumi F."/>
            <person name="Punt P.J."/>
            <person name="Ram A.F."/>
            <person name="Ramon A."/>
            <person name="Rauscher S."/>
            <person name="Record E."/>
            <person name="Riano-Pachon D.M."/>
            <person name="Robert V."/>
            <person name="Roehrig J."/>
            <person name="Ruller R."/>
            <person name="Salamov A."/>
            <person name="Salih N.S."/>
            <person name="Samson R.A."/>
            <person name="Sandor E."/>
            <person name="Sanguinetti M."/>
            <person name="Schuetze T."/>
            <person name="Sepcic K."/>
            <person name="Shelest E."/>
            <person name="Sherlock G."/>
            <person name="Sophianopoulou V."/>
            <person name="Squina F.M."/>
            <person name="Sun H."/>
            <person name="Susca A."/>
            <person name="Todd R.B."/>
            <person name="Tsang A."/>
            <person name="Unkles S.E."/>
            <person name="van de Wiele N."/>
            <person name="van Rossen-Uffink D."/>
            <person name="Oliveira J.V."/>
            <person name="Vesth T.C."/>
            <person name="Visser J."/>
            <person name="Yu J.-H."/>
            <person name="Zhou M."/>
            <person name="Andersen M.R."/>
            <person name="Archer D.B."/>
            <person name="Baker S.E."/>
            <person name="Benoit I."/>
            <person name="Brakhage A.A."/>
            <person name="Braus G.H."/>
            <person name="Fischer R."/>
            <person name="Frisvad J.C."/>
            <person name="Goldman G.H."/>
            <person name="Houbraken J."/>
            <person name="Oakley B."/>
            <person name="Pocsi I."/>
            <person name="Scazzocchio C."/>
            <person name="Seiboth B."/>
            <person name="vanKuyk P.A."/>
            <person name="Wortman J."/>
            <person name="Dyer P.S."/>
            <person name="Grigoriev I.V."/>
        </authorList>
    </citation>
    <scope>NUCLEOTIDE SEQUENCE [LARGE SCALE GENOMIC DNA]</scope>
    <source>
        <strain evidence="4">ATCC 16872 / CBS 172.66 / WB 5094</strain>
    </source>
</reference>
<dbReference type="OMA" id="KWMKRAT"/>
<feature type="compositionally biased region" description="Polar residues" evidence="2">
    <location>
        <begin position="208"/>
        <end position="226"/>
    </location>
</feature>
<dbReference type="EMBL" id="KV878980">
    <property type="protein sequence ID" value="OJJ98256.1"/>
    <property type="molecule type" value="Genomic_DNA"/>
</dbReference>